<reference evidence="5 6" key="1">
    <citation type="submission" date="2024-04" db="EMBL/GenBank/DDBJ databases">
        <title>Phyllosticta paracitricarpa is synonymous to the EU quarantine fungus P. citricarpa based on phylogenomic analyses.</title>
        <authorList>
            <consortium name="Lawrence Berkeley National Laboratory"/>
            <person name="Van Ingen-Buijs V.A."/>
            <person name="Van Westerhoven A.C."/>
            <person name="Haridas S."/>
            <person name="Skiadas P."/>
            <person name="Martin F."/>
            <person name="Groenewald J.Z."/>
            <person name="Crous P.W."/>
            <person name="Seidl M.F."/>
        </authorList>
    </citation>
    <scope>NUCLEOTIDE SEQUENCE [LARGE SCALE GENOMIC DNA]</scope>
    <source>
        <strain evidence="5 6">CBS 123371</strain>
    </source>
</reference>
<name>A0ABR1KR69_9PEZI</name>
<keyword evidence="6" id="KW-1185">Reference proteome</keyword>
<organism evidence="5 6">
    <name type="scientific">Phyllosticta citriasiana</name>
    <dbReference type="NCBI Taxonomy" id="595635"/>
    <lineage>
        <taxon>Eukaryota</taxon>
        <taxon>Fungi</taxon>
        <taxon>Dikarya</taxon>
        <taxon>Ascomycota</taxon>
        <taxon>Pezizomycotina</taxon>
        <taxon>Dothideomycetes</taxon>
        <taxon>Dothideomycetes incertae sedis</taxon>
        <taxon>Botryosphaeriales</taxon>
        <taxon>Phyllostictaceae</taxon>
        <taxon>Phyllosticta</taxon>
    </lineage>
</organism>
<gene>
    <name evidence="5" type="ORF">IWZ03DRAFT_159551</name>
</gene>
<evidence type="ECO:0000256" key="1">
    <source>
        <dbReference type="ARBA" id="ARBA00023002"/>
    </source>
</evidence>
<dbReference type="PANTHER" id="PTHR10366:SF447">
    <property type="entry name" value="HYDROXYSTEROID DEHYDROGENASE_ISOMERASE FAMILY PROTEIN, PUTATIVE (AFU_ORTHOLOGUE AFUA_1G06450)-RELATED"/>
    <property type="match status" value="1"/>
</dbReference>
<dbReference type="SUPFAM" id="SSF51735">
    <property type="entry name" value="NAD(P)-binding Rossmann-fold domains"/>
    <property type="match status" value="1"/>
</dbReference>
<evidence type="ECO:0000259" key="4">
    <source>
        <dbReference type="Pfam" id="PF01073"/>
    </source>
</evidence>
<dbReference type="InterPro" id="IPR002225">
    <property type="entry name" value="3Beta_OHSteriod_DH/Estase"/>
</dbReference>
<dbReference type="InterPro" id="IPR036291">
    <property type="entry name" value="NAD(P)-bd_dom_sf"/>
</dbReference>
<comment type="caution">
    <text evidence="5">The sequence shown here is derived from an EMBL/GenBank/DDBJ whole genome shotgun (WGS) entry which is preliminary data.</text>
</comment>
<evidence type="ECO:0000256" key="3">
    <source>
        <dbReference type="SAM" id="MobiDB-lite"/>
    </source>
</evidence>
<feature type="region of interest" description="Disordered" evidence="3">
    <location>
        <begin position="553"/>
        <end position="583"/>
    </location>
</feature>
<proteinExistence type="inferred from homology"/>
<feature type="domain" description="3-beta hydroxysteroid dehydrogenase/isomerase" evidence="4">
    <location>
        <begin position="85"/>
        <end position="344"/>
    </location>
</feature>
<dbReference type="Proteomes" id="UP001363622">
    <property type="component" value="Unassembled WGS sequence"/>
</dbReference>
<sequence length="583" mass="63759">MHLLDLSGALLSASPSSAILTLAGLLLFLYLCHVNHGLGGTPDVVERVAVKPWTEEELRESYDELKKNPIDVTPHLPPKQNRRYIVTGGTGLVGGAIVQQLLLRGEDPSLVRILDIRAPTPKVAGSLRRARDLSRAHFVPVDVGSKDSVDQAFALPWPSHGADLPLTVFHTAAVIRVSERHSSLLPLSSRVNETGTAHVLDAARAAGADVFVATSSGSIAIRPVNFWLAPWRRWPVCYYQRLTDADYDLRRPHGGYYGNYPESKARAEALVRAADDCDAGFRTGCIRPASGVYGSRFDNTVGAYLRTGGGPDWLGHIINNFVYTGNVALAHLLYEQVLISPSRKKREEEPVNSEDERGNQDGSPVQGQEEAGGQDQTAQIKPDDDNDAHQHHHHHHHHDLGGQAFTIVDPTPPIRFYDLHRLHLTLTHSPMRFFHVAPIIPFLLSHLIELYSLFYHLGAHPLANWLRASKATTALPSRMAGDVLAMLFPPLGGLPVLLQPALFGISSVHLDYGDELARRPQEEGGLGYEGVWGTMEGMVSQVVEWNEEWDELHGGKGKRGGAGKMEVRVDGEVPAGGDEGVGK</sequence>
<comment type="similarity">
    <text evidence="2">Belongs to the NAD(P)-dependent epimerase/dehydratase family. Dihydroflavonol-4-reductase subfamily.</text>
</comment>
<dbReference type="Pfam" id="PF01073">
    <property type="entry name" value="3Beta_HSD"/>
    <property type="match status" value="1"/>
</dbReference>
<evidence type="ECO:0000313" key="5">
    <source>
        <dbReference type="EMBL" id="KAK7518905.1"/>
    </source>
</evidence>
<evidence type="ECO:0000313" key="6">
    <source>
        <dbReference type="Proteomes" id="UP001363622"/>
    </source>
</evidence>
<feature type="compositionally biased region" description="Basic and acidic residues" evidence="3">
    <location>
        <begin position="345"/>
        <end position="359"/>
    </location>
</feature>
<dbReference type="InterPro" id="IPR050425">
    <property type="entry name" value="NAD(P)_dehydrat-like"/>
</dbReference>
<dbReference type="EMBL" id="JBBPHU010000004">
    <property type="protein sequence ID" value="KAK7518905.1"/>
    <property type="molecule type" value="Genomic_DNA"/>
</dbReference>
<dbReference type="Gene3D" id="3.40.50.720">
    <property type="entry name" value="NAD(P)-binding Rossmann-like Domain"/>
    <property type="match status" value="1"/>
</dbReference>
<protein>
    <recommendedName>
        <fullName evidence="4">3-beta hydroxysteroid dehydrogenase/isomerase domain-containing protein</fullName>
    </recommendedName>
</protein>
<dbReference type="PANTHER" id="PTHR10366">
    <property type="entry name" value="NAD DEPENDENT EPIMERASE/DEHYDRATASE"/>
    <property type="match status" value="1"/>
</dbReference>
<evidence type="ECO:0000256" key="2">
    <source>
        <dbReference type="ARBA" id="ARBA00023445"/>
    </source>
</evidence>
<keyword evidence="1" id="KW-0560">Oxidoreductase</keyword>
<accession>A0ABR1KR69</accession>
<feature type="region of interest" description="Disordered" evidence="3">
    <location>
        <begin position="342"/>
        <end position="404"/>
    </location>
</feature>